<protein>
    <recommendedName>
        <fullName evidence="3">histidine kinase</fullName>
        <ecNumber evidence="3">2.7.13.3</ecNumber>
    </recommendedName>
</protein>
<dbReference type="SUPFAM" id="SSF55874">
    <property type="entry name" value="ATPase domain of HSP90 chaperone/DNA topoisomerase II/histidine kinase"/>
    <property type="match status" value="1"/>
</dbReference>
<dbReference type="EMBL" id="NMUL01000076">
    <property type="protein sequence ID" value="OXM59697.1"/>
    <property type="molecule type" value="Genomic_DNA"/>
</dbReference>
<dbReference type="PRINTS" id="PR00344">
    <property type="entry name" value="BCTRLSENSOR"/>
</dbReference>
<dbReference type="EC" id="2.7.13.3" evidence="3"/>
<dbReference type="SMART" id="SM00387">
    <property type="entry name" value="HATPase_c"/>
    <property type="match status" value="1"/>
</dbReference>
<evidence type="ECO:0000256" key="3">
    <source>
        <dbReference type="ARBA" id="ARBA00012438"/>
    </source>
</evidence>
<dbReference type="SUPFAM" id="SSF55785">
    <property type="entry name" value="PYP-like sensor domain (PAS domain)"/>
    <property type="match status" value="1"/>
</dbReference>
<dbReference type="InterPro" id="IPR003594">
    <property type="entry name" value="HATPase_dom"/>
</dbReference>
<dbReference type="GO" id="GO:0006355">
    <property type="term" value="P:regulation of DNA-templated transcription"/>
    <property type="evidence" value="ECO:0007669"/>
    <property type="project" value="InterPro"/>
</dbReference>
<feature type="region of interest" description="Disordered" evidence="14">
    <location>
        <begin position="519"/>
        <end position="539"/>
    </location>
</feature>
<dbReference type="Pfam" id="PF00989">
    <property type="entry name" value="PAS"/>
    <property type="match status" value="1"/>
</dbReference>
<evidence type="ECO:0000256" key="15">
    <source>
        <dbReference type="SAM" id="Phobius"/>
    </source>
</evidence>
<name>A0A229SL37_9PSEU</name>
<dbReference type="RefSeq" id="WP_093953946.1">
    <property type="nucleotide sequence ID" value="NZ_NMUL01000076.1"/>
</dbReference>
<dbReference type="Pfam" id="PF02518">
    <property type="entry name" value="HATPase_c"/>
    <property type="match status" value="1"/>
</dbReference>
<comment type="caution">
    <text evidence="17">The sequence shown here is derived from an EMBL/GenBank/DDBJ whole genome shotgun (WGS) entry which is preliminary data.</text>
</comment>
<feature type="domain" description="Histidine kinase" evidence="16">
    <location>
        <begin position="330"/>
        <end position="523"/>
    </location>
</feature>
<evidence type="ECO:0000256" key="14">
    <source>
        <dbReference type="SAM" id="MobiDB-lite"/>
    </source>
</evidence>
<sequence>MWRTRPLASQILLAVLGILVVTVSAGALLYVKMTGDTLDRQYEQRALGIAATVAQMQPVRDALAEGDPGHAIQAIAEQVRHSTAAAYVVVTDRSGIRFSHPNLSLIGQRLEEPVAALDGQGHVGIDNGSLCRSANGKAPLRGADGTVAGQVSVGICEEQVTSQLVQQTSDVVLYSALALAIGVAASWLLARSLKRATFGLELAEIATLLQEREAMLHGIREGVIGVDAGGGVSVINDEARRLLEISAAAQGQPVADLLPPGRARDVLAGKTSGADDVVLTDEYLLLVNRMPVVLAGRHAGYVITLRDHTELEGLVRELHALTGLTTALRAQEHEFNNRLHVLSGLLGLGEPEEAIRYLAEISDASLAQADDLRARIAPAELAALMLAKVTIAAERDVRLTVTPDSHLDHPATEVQTLLTVLGNLIDNAVEATAGGPEPRAVTVHVSDADEDIHIVVTDTGPGVPREALREIFADGYSTKTARGGMSRGLGLALVHRLVHRSGGVIDVTPGPGARFEVHLPKPDPGAPRALQPATPGVTR</sequence>
<dbReference type="Pfam" id="PF14689">
    <property type="entry name" value="SPOB_a"/>
    <property type="match status" value="1"/>
</dbReference>
<keyword evidence="4" id="KW-1003">Cell membrane</keyword>
<dbReference type="Gene3D" id="1.10.287.130">
    <property type="match status" value="1"/>
</dbReference>
<dbReference type="PROSITE" id="PS50109">
    <property type="entry name" value="HIS_KIN"/>
    <property type="match status" value="1"/>
</dbReference>
<evidence type="ECO:0000256" key="5">
    <source>
        <dbReference type="ARBA" id="ARBA00022553"/>
    </source>
</evidence>
<dbReference type="InterPro" id="IPR013767">
    <property type="entry name" value="PAS_fold"/>
</dbReference>
<keyword evidence="18" id="KW-1185">Reference proteome</keyword>
<evidence type="ECO:0000256" key="4">
    <source>
        <dbReference type="ARBA" id="ARBA00022475"/>
    </source>
</evidence>
<dbReference type="InterPro" id="IPR039506">
    <property type="entry name" value="SPOB_a"/>
</dbReference>
<keyword evidence="7 15" id="KW-0812">Transmembrane</keyword>
<keyword evidence="13 15" id="KW-0472">Membrane</keyword>
<dbReference type="InterPro" id="IPR035965">
    <property type="entry name" value="PAS-like_dom_sf"/>
</dbReference>
<gene>
    <name evidence="17" type="ORF">CF165_46140</name>
</gene>
<evidence type="ECO:0000256" key="8">
    <source>
        <dbReference type="ARBA" id="ARBA00022741"/>
    </source>
</evidence>
<evidence type="ECO:0000256" key="2">
    <source>
        <dbReference type="ARBA" id="ARBA00004651"/>
    </source>
</evidence>
<dbReference type="OrthoDB" id="9792686at2"/>
<organism evidence="17 18">
    <name type="scientific">Amycolatopsis vastitatis</name>
    <dbReference type="NCBI Taxonomy" id="1905142"/>
    <lineage>
        <taxon>Bacteria</taxon>
        <taxon>Bacillati</taxon>
        <taxon>Actinomycetota</taxon>
        <taxon>Actinomycetes</taxon>
        <taxon>Pseudonocardiales</taxon>
        <taxon>Pseudonocardiaceae</taxon>
        <taxon>Amycolatopsis</taxon>
    </lineage>
</organism>
<accession>A0A229SL37</accession>
<dbReference type="GO" id="GO:0005524">
    <property type="term" value="F:ATP binding"/>
    <property type="evidence" value="ECO:0007669"/>
    <property type="project" value="UniProtKB-KW"/>
</dbReference>
<evidence type="ECO:0000256" key="1">
    <source>
        <dbReference type="ARBA" id="ARBA00000085"/>
    </source>
</evidence>
<evidence type="ECO:0000256" key="9">
    <source>
        <dbReference type="ARBA" id="ARBA00022777"/>
    </source>
</evidence>
<dbReference type="SUPFAM" id="SSF103190">
    <property type="entry name" value="Sensory domain-like"/>
    <property type="match status" value="1"/>
</dbReference>
<dbReference type="InterPro" id="IPR029151">
    <property type="entry name" value="Sensor-like_sf"/>
</dbReference>
<dbReference type="InterPro" id="IPR000014">
    <property type="entry name" value="PAS"/>
</dbReference>
<comment type="catalytic activity">
    <reaction evidence="1">
        <text>ATP + protein L-histidine = ADP + protein N-phospho-L-histidine.</text>
        <dbReference type="EC" id="2.7.13.3"/>
    </reaction>
</comment>
<keyword evidence="11 15" id="KW-1133">Transmembrane helix</keyword>
<evidence type="ECO:0000256" key="6">
    <source>
        <dbReference type="ARBA" id="ARBA00022679"/>
    </source>
</evidence>
<evidence type="ECO:0000256" key="13">
    <source>
        <dbReference type="ARBA" id="ARBA00023136"/>
    </source>
</evidence>
<evidence type="ECO:0000256" key="11">
    <source>
        <dbReference type="ARBA" id="ARBA00022989"/>
    </source>
</evidence>
<dbReference type="SMART" id="SM00091">
    <property type="entry name" value="PAS"/>
    <property type="match status" value="1"/>
</dbReference>
<dbReference type="GO" id="GO:0005886">
    <property type="term" value="C:plasma membrane"/>
    <property type="evidence" value="ECO:0007669"/>
    <property type="project" value="UniProtKB-SubCell"/>
</dbReference>
<evidence type="ECO:0000256" key="12">
    <source>
        <dbReference type="ARBA" id="ARBA00023012"/>
    </source>
</evidence>
<dbReference type="InterPro" id="IPR005467">
    <property type="entry name" value="His_kinase_dom"/>
</dbReference>
<dbReference type="Proteomes" id="UP000215199">
    <property type="component" value="Unassembled WGS sequence"/>
</dbReference>
<feature type="transmembrane region" description="Helical" evidence="15">
    <location>
        <begin position="171"/>
        <end position="190"/>
    </location>
</feature>
<keyword evidence="12" id="KW-0902">Two-component regulatory system</keyword>
<dbReference type="InterPro" id="IPR036890">
    <property type="entry name" value="HATPase_C_sf"/>
</dbReference>
<evidence type="ECO:0000259" key="16">
    <source>
        <dbReference type="PROSITE" id="PS50109"/>
    </source>
</evidence>
<keyword evidence="10" id="KW-0067">ATP-binding</keyword>
<dbReference type="AlphaFoldDB" id="A0A229SL37"/>
<comment type="subcellular location">
    <subcellularLocation>
        <location evidence="2">Cell membrane</location>
        <topology evidence="2">Multi-pass membrane protein</topology>
    </subcellularLocation>
</comment>
<keyword evidence="6" id="KW-0808">Transferase</keyword>
<dbReference type="PANTHER" id="PTHR43547">
    <property type="entry name" value="TWO-COMPONENT HISTIDINE KINASE"/>
    <property type="match status" value="1"/>
</dbReference>
<keyword evidence="5" id="KW-0597">Phosphoprotein</keyword>
<evidence type="ECO:0000256" key="7">
    <source>
        <dbReference type="ARBA" id="ARBA00022692"/>
    </source>
</evidence>
<dbReference type="GO" id="GO:0000155">
    <property type="term" value="F:phosphorelay sensor kinase activity"/>
    <property type="evidence" value="ECO:0007669"/>
    <property type="project" value="InterPro"/>
</dbReference>
<keyword evidence="9" id="KW-0418">Kinase</keyword>
<dbReference type="InterPro" id="IPR016120">
    <property type="entry name" value="Sig_transdc_His_kin_SpoOB"/>
</dbReference>
<dbReference type="Pfam" id="PF17203">
    <property type="entry name" value="sCache_3_2"/>
    <property type="match status" value="1"/>
</dbReference>
<evidence type="ECO:0000313" key="17">
    <source>
        <dbReference type="EMBL" id="OXM59697.1"/>
    </source>
</evidence>
<dbReference type="PANTHER" id="PTHR43547:SF10">
    <property type="entry name" value="SENSOR HISTIDINE KINASE DCUS"/>
    <property type="match status" value="1"/>
</dbReference>
<reference evidence="18" key="1">
    <citation type="submission" date="2017-07" db="EMBL/GenBank/DDBJ databases">
        <title>Comparative genome mining reveals phylogenetic distribution patterns of secondary metabolites in Amycolatopsis.</title>
        <authorList>
            <person name="Adamek M."/>
            <person name="Alanjary M."/>
            <person name="Sales-Ortells H."/>
            <person name="Goodfellow M."/>
            <person name="Bull A.T."/>
            <person name="Kalinowski J."/>
            <person name="Ziemert N."/>
        </authorList>
    </citation>
    <scope>NUCLEOTIDE SEQUENCE [LARGE SCALE GENOMIC DNA]</scope>
    <source>
        <strain evidence="18">H5</strain>
    </source>
</reference>
<dbReference type="InterPro" id="IPR004358">
    <property type="entry name" value="Sig_transdc_His_kin-like_C"/>
</dbReference>
<proteinExistence type="predicted"/>
<dbReference type="Gene3D" id="3.30.450.20">
    <property type="entry name" value="PAS domain"/>
    <property type="match status" value="2"/>
</dbReference>
<evidence type="ECO:0000256" key="10">
    <source>
        <dbReference type="ARBA" id="ARBA00022840"/>
    </source>
</evidence>
<dbReference type="InterPro" id="IPR033463">
    <property type="entry name" value="sCache_3"/>
</dbReference>
<keyword evidence="8" id="KW-0547">Nucleotide-binding</keyword>
<evidence type="ECO:0000313" key="18">
    <source>
        <dbReference type="Proteomes" id="UP000215199"/>
    </source>
</evidence>
<dbReference type="Gene3D" id="3.30.565.10">
    <property type="entry name" value="Histidine kinase-like ATPase, C-terminal domain"/>
    <property type="match status" value="1"/>
</dbReference>
<dbReference type="SUPFAM" id="SSF55890">
    <property type="entry name" value="Sporulation response regulatory protein Spo0B"/>
    <property type="match status" value="1"/>
</dbReference>